<gene>
    <name evidence="3" type="ORF">L596_019276</name>
</gene>
<reference evidence="3 4" key="2">
    <citation type="journal article" date="2019" name="G3 (Bethesda)">
        <title>Hybrid Assembly of the Genome of the Entomopathogenic Nematode Steinernema carpocapsae Identifies the X-Chromosome.</title>
        <authorList>
            <person name="Serra L."/>
            <person name="Macchietto M."/>
            <person name="Macias-Munoz A."/>
            <person name="McGill C.J."/>
            <person name="Rodriguez I.M."/>
            <person name="Rodriguez B."/>
            <person name="Murad R."/>
            <person name="Mortazavi A."/>
        </authorList>
    </citation>
    <scope>NUCLEOTIDE SEQUENCE [LARGE SCALE GENOMIC DNA]</scope>
    <source>
        <strain evidence="3 4">ALL</strain>
    </source>
</reference>
<protein>
    <submittedName>
        <fullName evidence="3">Uncharacterized protein</fullName>
    </submittedName>
</protein>
<accession>A0A4U5MPZ2</accession>
<proteinExistence type="predicted"/>
<feature type="compositionally biased region" description="Polar residues" evidence="1">
    <location>
        <begin position="27"/>
        <end position="40"/>
    </location>
</feature>
<keyword evidence="2" id="KW-0472">Membrane</keyword>
<dbReference type="AlphaFoldDB" id="A0A4U5MPZ2"/>
<comment type="caution">
    <text evidence="3">The sequence shown here is derived from an EMBL/GenBank/DDBJ whole genome shotgun (WGS) entry which is preliminary data.</text>
</comment>
<keyword evidence="2" id="KW-0812">Transmembrane</keyword>
<evidence type="ECO:0000256" key="1">
    <source>
        <dbReference type="SAM" id="MobiDB-lite"/>
    </source>
</evidence>
<keyword evidence="4" id="KW-1185">Reference proteome</keyword>
<evidence type="ECO:0000313" key="3">
    <source>
        <dbReference type="EMBL" id="TKR71727.1"/>
    </source>
</evidence>
<reference evidence="3 4" key="1">
    <citation type="journal article" date="2015" name="Genome Biol.">
        <title>Comparative genomics of Steinernema reveals deeply conserved gene regulatory networks.</title>
        <authorList>
            <person name="Dillman A.R."/>
            <person name="Macchietto M."/>
            <person name="Porter C.F."/>
            <person name="Rogers A."/>
            <person name="Williams B."/>
            <person name="Antoshechkin I."/>
            <person name="Lee M.M."/>
            <person name="Goodwin Z."/>
            <person name="Lu X."/>
            <person name="Lewis E.E."/>
            <person name="Goodrich-Blair H."/>
            <person name="Stock S.P."/>
            <person name="Adams B.J."/>
            <person name="Sternberg P.W."/>
            <person name="Mortazavi A."/>
        </authorList>
    </citation>
    <scope>NUCLEOTIDE SEQUENCE [LARGE SCALE GENOMIC DNA]</scope>
    <source>
        <strain evidence="3 4">ALL</strain>
    </source>
</reference>
<feature type="compositionally biased region" description="Basic and acidic residues" evidence="1">
    <location>
        <begin position="48"/>
        <end position="60"/>
    </location>
</feature>
<evidence type="ECO:0000313" key="4">
    <source>
        <dbReference type="Proteomes" id="UP000298663"/>
    </source>
</evidence>
<keyword evidence="2" id="KW-1133">Transmembrane helix</keyword>
<feature type="compositionally biased region" description="Low complexity" evidence="1">
    <location>
        <begin position="16"/>
        <end position="26"/>
    </location>
</feature>
<feature type="region of interest" description="Disordered" evidence="1">
    <location>
        <begin position="14"/>
        <end position="63"/>
    </location>
</feature>
<dbReference type="EMBL" id="AZBU02000006">
    <property type="protein sequence ID" value="TKR71727.1"/>
    <property type="molecule type" value="Genomic_DNA"/>
</dbReference>
<feature type="transmembrane region" description="Helical" evidence="2">
    <location>
        <begin position="68"/>
        <end position="90"/>
    </location>
</feature>
<name>A0A4U5MPZ2_STECR</name>
<evidence type="ECO:0000256" key="2">
    <source>
        <dbReference type="SAM" id="Phobius"/>
    </source>
</evidence>
<dbReference type="Proteomes" id="UP000298663">
    <property type="component" value="Unassembled WGS sequence"/>
</dbReference>
<sequence>MRLNSFGRFHTPVRCSESLSSQHSSSPKIANSTQEFSANSELPYPAKENGEMEPKWDSKPRSSVPSNAVIVIIVVLLPMVFMIGVVLGLFAHDMHVRRDKVAAALLVPV</sequence>
<organism evidence="3 4">
    <name type="scientific">Steinernema carpocapsae</name>
    <name type="common">Entomopathogenic nematode</name>
    <dbReference type="NCBI Taxonomy" id="34508"/>
    <lineage>
        <taxon>Eukaryota</taxon>
        <taxon>Metazoa</taxon>
        <taxon>Ecdysozoa</taxon>
        <taxon>Nematoda</taxon>
        <taxon>Chromadorea</taxon>
        <taxon>Rhabditida</taxon>
        <taxon>Tylenchina</taxon>
        <taxon>Panagrolaimomorpha</taxon>
        <taxon>Strongyloidoidea</taxon>
        <taxon>Steinernematidae</taxon>
        <taxon>Steinernema</taxon>
    </lineage>
</organism>